<dbReference type="AlphaFoldDB" id="A0A8J6GCJ6"/>
<dbReference type="SMART" id="SM00184">
    <property type="entry name" value="RING"/>
    <property type="match status" value="1"/>
</dbReference>
<evidence type="ECO:0000256" key="2">
    <source>
        <dbReference type="ARBA" id="ARBA00004286"/>
    </source>
</evidence>
<accession>A0A8J6GCJ6</accession>
<dbReference type="GO" id="GO:0035861">
    <property type="term" value="C:site of double-strand break"/>
    <property type="evidence" value="ECO:0007669"/>
    <property type="project" value="TreeGrafter"/>
</dbReference>
<evidence type="ECO:0000256" key="1">
    <source>
        <dbReference type="ARBA" id="ARBA00000900"/>
    </source>
</evidence>
<dbReference type="CDD" id="cd16544">
    <property type="entry name" value="RING-HC_RNF138"/>
    <property type="match status" value="1"/>
</dbReference>
<dbReference type="PANTHER" id="PTHR46968">
    <property type="entry name" value="E3 UBIQUITIN-PROTEIN LIGASE RNF138"/>
    <property type="match status" value="1"/>
</dbReference>
<evidence type="ECO:0000259" key="21">
    <source>
        <dbReference type="PROSITE" id="PS50089"/>
    </source>
</evidence>
<dbReference type="InterPro" id="IPR034734">
    <property type="entry name" value="ZF_C2HC_RNF"/>
</dbReference>
<evidence type="ECO:0000256" key="7">
    <source>
        <dbReference type="ARBA" id="ARBA00022687"/>
    </source>
</evidence>
<evidence type="ECO:0000256" key="17">
    <source>
        <dbReference type="ARBA" id="ARBA00041476"/>
    </source>
</evidence>
<evidence type="ECO:0000256" key="11">
    <source>
        <dbReference type="ARBA" id="ARBA00022786"/>
    </source>
</evidence>
<comment type="subcellular location">
    <subcellularLocation>
        <location evidence="2">Chromosome</location>
    </subcellularLocation>
</comment>
<dbReference type="GO" id="GO:0016055">
    <property type="term" value="P:Wnt signaling pathway"/>
    <property type="evidence" value="ECO:0007669"/>
    <property type="project" value="UniProtKB-KW"/>
</dbReference>
<dbReference type="FunFam" id="3.30.40.10:FF:000267">
    <property type="entry name" value="E3 ubiquitin-protein ligase RNF138 isoform X1"/>
    <property type="match status" value="1"/>
</dbReference>
<sequence length="110" mass="12831">MAEAESASTPYIEDDFYCPTCREVFKIPVRVAACQHVFCRKCFLTAMKKSGIRCPLCRGNVTKRERSHPERVLDLETIMKSFPGSCRYCSQCIELRRMRKHYKTCKKVAR</sequence>
<comment type="pathway">
    <text evidence="3">Protein modification; protein ubiquitination.</text>
</comment>
<dbReference type="Proteomes" id="UP000710432">
    <property type="component" value="Unassembled WGS sequence"/>
</dbReference>
<feature type="domain" description="RING-type" evidence="21">
    <location>
        <begin position="18"/>
        <end position="58"/>
    </location>
</feature>
<evidence type="ECO:0000256" key="8">
    <source>
        <dbReference type="ARBA" id="ARBA00022723"/>
    </source>
</evidence>
<evidence type="ECO:0000256" key="16">
    <source>
        <dbReference type="ARBA" id="ARBA00039332"/>
    </source>
</evidence>
<evidence type="ECO:0000256" key="9">
    <source>
        <dbReference type="ARBA" id="ARBA00022763"/>
    </source>
</evidence>
<evidence type="ECO:0000256" key="3">
    <source>
        <dbReference type="ARBA" id="ARBA00004906"/>
    </source>
</evidence>
<dbReference type="GO" id="GO:0010792">
    <property type="term" value="P:DNA double-strand break processing involved in repair via single-strand annealing"/>
    <property type="evidence" value="ECO:0007669"/>
    <property type="project" value="TreeGrafter"/>
</dbReference>
<dbReference type="InterPro" id="IPR052498">
    <property type="entry name" value="E3_ubiq-protein_ligase_RNF138"/>
</dbReference>
<keyword evidence="9" id="KW-0227">DNA damage</keyword>
<keyword evidence="15" id="KW-0234">DNA repair</keyword>
<evidence type="ECO:0000313" key="22">
    <source>
        <dbReference type="EMBL" id="KAH0508785.1"/>
    </source>
</evidence>
<protein>
    <recommendedName>
        <fullName evidence="16">E3 ubiquitin-protein ligase RNF138</fullName>
        <ecNumber evidence="4">2.3.2.27</ecNumber>
    </recommendedName>
    <alternativeName>
        <fullName evidence="18">RING finger protein 138</fullName>
    </alternativeName>
    <alternativeName>
        <fullName evidence="17">RING-type E3 ubiquitin transferase RNF138</fullName>
    </alternativeName>
</protein>
<dbReference type="GO" id="GO:0061630">
    <property type="term" value="F:ubiquitin protein ligase activity"/>
    <property type="evidence" value="ECO:0007669"/>
    <property type="project" value="UniProtKB-EC"/>
</dbReference>
<keyword evidence="11" id="KW-0833">Ubl conjugation pathway</keyword>
<dbReference type="GO" id="GO:0016567">
    <property type="term" value="P:protein ubiquitination"/>
    <property type="evidence" value="ECO:0007669"/>
    <property type="project" value="UniProtKB-UniPathway"/>
</dbReference>
<keyword evidence="14" id="KW-0238">DNA-binding</keyword>
<reference evidence="22" key="1">
    <citation type="submission" date="2020-03" db="EMBL/GenBank/DDBJ databases">
        <title>Studies in the Genomics of Life Span.</title>
        <authorList>
            <person name="Glass D."/>
        </authorList>
    </citation>
    <scope>NUCLEOTIDE SEQUENCE</scope>
    <source>
        <strain evidence="22">LTLLF</strain>
        <tissue evidence="22">Muscle</tissue>
    </source>
</reference>
<organism evidence="22 23">
    <name type="scientific">Microtus ochrogaster</name>
    <name type="common">Prairie vole</name>
    <dbReference type="NCBI Taxonomy" id="79684"/>
    <lineage>
        <taxon>Eukaryota</taxon>
        <taxon>Metazoa</taxon>
        <taxon>Chordata</taxon>
        <taxon>Craniata</taxon>
        <taxon>Vertebrata</taxon>
        <taxon>Euteleostomi</taxon>
        <taxon>Mammalia</taxon>
        <taxon>Eutheria</taxon>
        <taxon>Euarchontoglires</taxon>
        <taxon>Glires</taxon>
        <taxon>Rodentia</taxon>
        <taxon>Myomorpha</taxon>
        <taxon>Muroidea</taxon>
        <taxon>Cricetidae</taxon>
        <taxon>Arvicolinae</taxon>
        <taxon>Microtus</taxon>
    </lineage>
</organism>
<dbReference type="GO" id="GO:0000724">
    <property type="term" value="P:double-strand break repair via homologous recombination"/>
    <property type="evidence" value="ECO:0007669"/>
    <property type="project" value="TreeGrafter"/>
</dbReference>
<comment type="catalytic activity">
    <reaction evidence="1">
        <text>S-ubiquitinyl-[E2 ubiquitin-conjugating enzyme]-L-cysteine + [acceptor protein]-L-lysine = [E2 ubiquitin-conjugating enzyme]-L-cysteine + N(6)-ubiquitinyl-[acceptor protein]-L-lysine.</text>
        <dbReference type="EC" id="2.3.2.27"/>
    </reaction>
</comment>
<comment type="subunit">
    <text evidence="19">Interacts with NLK. Interacts with XRCC5/Ku80. Interacts with RBBP8/CtIP.</text>
</comment>
<keyword evidence="5" id="KW-0158">Chromosome</keyword>
<evidence type="ECO:0000256" key="18">
    <source>
        <dbReference type="ARBA" id="ARBA00041652"/>
    </source>
</evidence>
<dbReference type="PROSITE" id="PS50089">
    <property type="entry name" value="ZF_RING_2"/>
    <property type="match status" value="1"/>
</dbReference>
<dbReference type="Pfam" id="PF18574">
    <property type="entry name" value="zf_C2HC_14"/>
    <property type="match status" value="1"/>
</dbReference>
<gene>
    <name evidence="22" type="ORF">LTLLF_161170</name>
</gene>
<evidence type="ECO:0000256" key="5">
    <source>
        <dbReference type="ARBA" id="ARBA00022454"/>
    </source>
</evidence>
<dbReference type="GO" id="GO:0003697">
    <property type="term" value="F:single-stranded DNA binding"/>
    <property type="evidence" value="ECO:0007669"/>
    <property type="project" value="TreeGrafter"/>
</dbReference>
<dbReference type="Gene3D" id="3.30.40.10">
    <property type="entry name" value="Zinc/RING finger domain, C3HC4 (zinc finger)"/>
    <property type="match status" value="1"/>
</dbReference>
<keyword evidence="10 20" id="KW-0863">Zinc-finger</keyword>
<evidence type="ECO:0000256" key="4">
    <source>
        <dbReference type="ARBA" id="ARBA00012483"/>
    </source>
</evidence>
<comment type="caution">
    <text evidence="22">The sequence shown here is derived from an EMBL/GenBank/DDBJ whole genome shotgun (WGS) entry which is preliminary data.</text>
</comment>
<dbReference type="EC" id="2.3.2.27" evidence="4"/>
<keyword evidence="12" id="KW-0862">Zinc</keyword>
<dbReference type="UniPathway" id="UPA00143"/>
<keyword evidence="8" id="KW-0479">Metal-binding</keyword>
<evidence type="ECO:0000256" key="13">
    <source>
        <dbReference type="ARBA" id="ARBA00022843"/>
    </source>
</evidence>
<dbReference type="EMBL" id="JAATJU010023100">
    <property type="protein sequence ID" value="KAH0508785.1"/>
    <property type="molecule type" value="Genomic_DNA"/>
</dbReference>
<dbReference type="GO" id="GO:0008270">
    <property type="term" value="F:zinc ion binding"/>
    <property type="evidence" value="ECO:0007669"/>
    <property type="project" value="UniProtKB-KW"/>
</dbReference>
<dbReference type="SUPFAM" id="SSF57850">
    <property type="entry name" value="RING/U-box"/>
    <property type="match status" value="1"/>
</dbReference>
<evidence type="ECO:0000256" key="12">
    <source>
        <dbReference type="ARBA" id="ARBA00022833"/>
    </source>
</evidence>
<evidence type="ECO:0000256" key="20">
    <source>
        <dbReference type="PROSITE-ProRule" id="PRU00175"/>
    </source>
</evidence>
<evidence type="ECO:0000256" key="19">
    <source>
        <dbReference type="ARBA" id="ARBA00064658"/>
    </source>
</evidence>
<dbReference type="Pfam" id="PF13923">
    <property type="entry name" value="zf-C3HC4_2"/>
    <property type="match status" value="1"/>
</dbReference>
<dbReference type="InterPro" id="IPR001841">
    <property type="entry name" value="Znf_RING"/>
</dbReference>
<evidence type="ECO:0000256" key="6">
    <source>
        <dbReference type="ARBA" id="ARBA00022679"/>
    </source>
</evidence>
<keyword evidence="7" id="KW-0879">Wnt signaling pathway</keyword>
<dbReference type="PANTHER" id="PTHR46968:SF1">
    <property type="entry name" value="RING-TYPE E3 UBIQUITIN TRANSFERASE"/>
    <property type="match status" value="1"/>
</dbReference>
<evidence type="ECO:0000256" key="15">
    <source>
        <dbReference type="ARBA" id="ARBA00023204"/>
    </source>
</evidence>
<proteinExistence type="predicted"/>
<evidence type="ECO:0000313" key="23">
    <source>
        <dbReference type="Proteomes" id="UP000710432"/>
    </source>
</evidence>
<dbReference type="InterPro" id="IPR013083">
    <property type="entry name" value="Znf_RING/FYVE/PHD"/>
</dbReference>
<evidence type="ECO:0000256" key="14">
    <source>
        <dbReference type="ARBA" id="ARBA00023125"/>
    </source>
</evidence>
<dbReference type="GO" id="GO:0005634">
    <property type="term" value="C:nucleus"/>
    <property type="evidence" value="ECO:0007669"/>
    <property type="project" value="TreeGrafter"/>
</dbReference>
<keyword evidence="6" id="KW-0808">Transferase</keyword>
<keyword evidence="13" id="KW-0832">Ubl conjugation</keyword>
<name>A0A8J6GCJ6_MICOH</name>
<evidence type="ECO:0000256" key="10">
    <source>
        <dbReference type="ARBA" id="ARBA00022771"/>
    </source>
</evidence>